<comment type="caution">
    <text evidence="1">The sequence shown here is derived from an EMBL/GenBank/DDBJ whole genome shotgun (WGS) entry which is preliminary data.</text>
</comment>
<protein>
    <submittedName>
        <fullName evidence="1">Uncharacterized protein</fullName>
    </submittedName>
</protein>
<reference evidence="1 2" key="1">
    <citation type="journal article" date="2018" name="Sci. Rep.">
        <title>Genomic signatures of local adaptation to the degree of environmental predictability in rotifers.</title>
        <authorList>
            <person name="Franch-Gras L."/>
            <person name="Hahn C."/>
            <person name="Garcia-Roger E.M."/>
            <person name="Carmona M.J."/>
            <person name="Serra M."/>
            <person name="Gomez A."/>
        </authorList>
    </citation>
    <scope>NUCLEOTIDE SEQUENCE [LARGE SCALE GENOMIC DNA]</scope>
    <source>
        <strain evidence="1">HYR1</strain>
    </source>
</reference>
<accession>A0A3M7SNK4</accession>
<dbReference type="EMBL" id="REGN01001051">
    <property type="protein sequence ID" value="RNA37373.1"/>
    <property type="molecule type" value="Genomic_DNA"/>
</dbReference>
<dbReference type="AlphaFoldDB" id="A0A3M7SNK4"/>
<evidence type="ECO:0000313" key="2">
    <source>
        <dbReference type="Proteomes" id="UP000276133"/>
    </source>
</evidence>
<name>A0A3M7SNK4_BRAPC</name>
<sequence>MANLVKLLPFSTVKGSKVLFRISKSLLAYQNSLKIGIITKKCKVSYELTKNQQQLFFWFWCNLKILLSLAKQIRNILPTKKSFYLFASALVVGQLHFSVGAFAEHLDEVEARVQGLALVPAQSLHGVLVESVGGGDAARAAIGQHISGIGGARVRVAHRSVLKAVYVVSDAGVLALAAGAARVQLKNLVQFLLLLLGLIRKFVNQIRFVLNLVRSDNFVFLLTFFDHQAITCRINNYKKKISVNFKLRFFATIMAYFTA</sequence>
<organism evidence="1 2">
    <name type="scientific">Brachionus plicatilis</name>
    <name type="common">Marine rotifer</name>
    <name type="synonym">Brachionus muelleri</name>
    <dbReference type="NCBI Taxonomy" id="10195"/>
    <lineage>
        <taxon>Eukaryota</taxon>
        <taxon>Metazoa</taxon>
        <taxon>Spiralia</taxon>
        <taxon>Gnathifera</taxon>
        <taxon>Rotifera</taxon>
        <taxon>Eurotatoria</taxon>
        <taxon>Monogononta</taxon>
        <taxon>Pseudotrocha</taxon>
        <taxon>Ploima</taxon>
        <taxon>Brachionidae</taxon>
        <taxon>Brachionus</taxon>
    </lineage>
</organism>
<dbReference type="Proteomes" id="UP000276133">
    <property type="component" value="Unassembled WGS sequence"/>
</dbReference>
<keyword evidence="2" id="KW-1185">Reference proteome</keyword>
<proteinExistence type="predicted"/>
<evidence type="ECO:0000313" key="1">
    <source>
        <dbReference type="EMBL" id="RNA37373.1"/>
    </source>
</evidence>
<gene>
    <name evidence="1" type="ORF">BpHYR1_027523</name>
</gene>